<dbReference type="Gene3D" id="3.10.290.60">
    <property type="entry name" value="Ubiquitin-activating enzyme E1, UFD domain"/>
    <property type="match status" value="1"/>
</dbReference>
<protein>
    <submittedName>
        <fullName evidence="9">Ubiquitin-activating enzyme, putative</fullName>
    </submittedName>
</protein>
<dbReference type="InterPro" id="IPR019572">
    <property type="entry name" value="UBA_E1_SCCH"/>
</dbReference>
<keyword evidence="10" id="KW-1185">Reference proteome</keyword>
<dbReference type="AlphaFoldDB" id="A0A0S4IRG8"/>
<dbReference type="OrthoDB" id="10252231at2759"/>
<accession>A0A0S4IRG8</accession>
<dbReference type="OMA" id="CIREKCN"/>
<dbReference type="PRINTS" id="PR01849">
    <property type="entry name" value="UBIQUITINACT"/>
</dbReference>
<dbReference type="UniPathway" id="UPA00143"/>
<evidence type="ECO:0000256" key="6">
    <source>
        <dbReference type="ARBA" id="ARBA00022840"/>
    </source>
</evidence>
<dbReference type="Gene3D" id="1.10.10.2660">
    <property type="entry name" value="Ubiquitin-activating enzyme E1, SCCH domain"/>
    <property type="match status" value="1"/>
</dbReference>
<dbReference type="Pfam" id="PF00899">
    <property type="entry name" value="ThiF"/>
    <property type="match status" value="1"/>
</dbReference>
<evidence type="ECO:0000256" key="2">
    <source>
        <dbReference type="ARBA" id="ARBA00005673"/>
    </source>
</evidence>
<keyword evidence="3" id="KW-0436">Ligase</keyword>
<reference evidence="10" key="1">
    <citation type="submission" date="2015-09" db="EMBL/GenBank/DDBJ databases">
        <authorList>
            <consortium name="Pathogen Informatics"/>
        </authorList>
    </citation>
    <scope>NUCLEOTIDE SEQUENCE [LARGE SCALE GENOMIC DNA]</scope>
    <source>
        <strain evidence="10">Lake Konstanz</strain>
    </source>
</reference>
<keyword evidence="5" id="KW-0833">Ubl conjugation pathway</keyword>
<dbReference type="InterPro" id="IPR038252">
    <property type="entry name" value="UBA_E1_C_sf"/>
</dbReference>
<comment type="similarity">
    <text evidence="2">Belongs to the ubiquitin-activating E1 family.</text>
</comment>
<dbReference type="Proteomes" id="UP000051952">
    <property type="component" value="Unassembled WGS sequence"/>
</dbReference>
<evidence type="ECO:0000256" key="5">
    <source>
        <dbReference type="ARBA" id="ARBA00022786"/>
    </source>
</evidence>
<evidence type="ECO:0000256" key="3">
    <source>
        <dbReference type="ARBA" id="ARBA00022598"/>
    </source>
</evidence>
<dbReference type="Gene3D" id="3.40.50.720">
    <property type="entry name" value="NAD(P)-binding Rossmann-like Domain"/>
    <property type="match status" value="1"/>
</dbReference>
<dbReference type="InterPro" id="IPR000011">
    <property type="entry name" value="UBQ/SUMO-activ_enz_E1-like"/>
</dbReference>
<dbReference type="Pfam" id="PF09358">
    <property type="entry name" value="E1_UFD"/>
    <property type="match status" value="1"/>
</dbReference>
<evidence type="ECO:0000256" key="1">
    <source>
        <dbReference type="ARBA" id="ARBA00004906"/>
    </source>
</evidence>
<dbReference type="PANTHER" id="PTHR10953">
    <property type="entry name" value="UBIQUITIN-ACTIVATING ENZYME E1"/>
    <property type="match status" value="1"/>
</dbReference>
<dbReference type="PROSITE" id="PS00865">
    <property type="entry name" value="UBIQUITIN_ACTIVAT_2"/>
    <property type="match status" value="1"/>
</dbReference>
<dbReference type="FunFam" id="3.50.50.80:FF:000002">
    <property type="entry name" value="SUMO-activating enzyme subunit 2"/>
    <property type="match status" value="1"/>
</dbReference>
<dbReference type="SUPFAM" id="SSF69572">
    <property type="entry name" value="Activating enzymes of the ubiquitin-like proteins"/>
    <property type="match status" value="2"/>
</dbReference>
<dbReference type="InterPro" id="IPR042302">
    <property type="entry name" value="E1_FCCH_sf"/>
</dbReference>
<dbReference type="GO" id="GO:0006511">
    <property type="term" value="P:ubiquitin-dependent protein catabolic process"/>
    <property type="evidence" value="ECO:0007669"/>
    <property type="project" value="TreeGrafter"/>
</dbReference>
<dbReference type="GO" id="GO:0005737">
    <property type="term" value="C:cytoplasm"/>
    <property type="evidence" value="ECO:0007669"/>
    <property type="project" value="TreeGrafter"/>
</dbReference>
<dbReference type="Gene3D" id="2.40.30.180">
    <property type="entry name" value="Ubiquitin-activating enzyme E1, FCCH domain"/>
    <property type="match status" value="1"/>
</dbReference>
<evidence type="ECO:0000313" key="10">
    <source>
        <dbReference type="Proteomes" id="UP000051952"/>
    </source>
</evidence>
<dbReference type="EMBL" id="CYKH01000308">
    <property type="protein sequence ID" value="CUF37031.1"/>
    <property type="molecule type" value="Genomic_DNA"/>
</dbReference>
<dbReference type="SMART" id="SM00985">
    <property type="entry name" value="UBA_e1_C"/>
    <property type="match status" value="1"/>
</dbReference>
<dbReference type="GO" id="GO:0005634">
    <property type="term" value="C:nucleus"/>
    <property type="evidence" value="ECO:0007669"/>
    <property type="project" value="TreeGrafter"/>
</dbReference>
<dbReference type="VEuPathDB" id="TriTrypDB:BSAL_61885"/>
<dbReference type="Gene3D" id="3.40.50.12550">
    <property type="entry name" value="Ubiquitin-activating enzyme E1, inactive adenylation domain, subdomain 2"/>
    <property type="match status" value="1"/>
</dbReference>
<sequence>MNRFVDVALLSDEWVSENLIKKFHVVIFADHFTTKLFQENEWARRNHVKFVACENRGLSGSIFVDGGDAHHIVDSSGEDTVSCIVTEIANDGTIVCHTEKKHECEVGSQVYFTGVKSPLSLNSPSDGSTKILFNVTSVLGPFALKIDNTSLLDGDLQPGSGAYLHTTKRTAVVKHTPLLVSVENPSFNFIIDSDDKLCSASQLHAMYKWSHANIVDDVLDVDAAVTCLAKEVEDQALVRGIVGSFCGQLNPLACVIGGLASQEALKLTSGKFTPIDQWFYFDVREVIPLLGAIVDRSPLGSRFDGQIRAVGQALSGAINDSTAFIVGAGALGCEHIKNAALMGFKAVSITDMDTIEVSNLSRQFLFRNWHVGKMKSEIAATAAASINHSMKIESFNSKVGRETEDIFTEPFWLKHSVVLNALDNIPARRYVDEQCVFYKRPLFESGTLGAKANSQVVIPHLTESYSNSADPPEKSIPLCTLKHFPNAIEHTIQWARDQFHSLFVSNPSDVSEYLTNTTKFLDTLEHDQATKPLVIKAISEAIQNWPTSITDCVVIARRKFDELFDHGIRQLLVTFPLDKVVDGKPFWSGAHKPPSPIVFSINDELHFSFIRHSAFLTARVFNIPCGTDFDDQIKIAASTFVSLPFIPRGDVVVDLTDGTETQREPQPQGPGVIPSHQHLQNASVVPQEFEKDDDTNSHIDFITSCSNLRASNYNIPLADRTRTKLIAGNIIPAMVTTTSLVTGLVMIEVLKYIGGLQDITLYRNSFVNIALPQFVFSDPVPTPARSYTRPDESVVRWTMWDRIDVDIENCTVKQLVDALTLEQQLDVFMIALPSGKMLYSSFGKKEMNRLVRDVAAERGAKIDGVKHIMTVASGTFNDEEVNVPLVRVRL</sequence>
<keyword evidence="4" id="KW-0547">Nucleotide-binding</keyword>
<dbReference type="InterPro" id="IPR018965">
    <property type="entry name" value="Ub-activating_enz_E1_C"/>
</dbReference>
<organism evidence="9 10">
    <name type="scientific">Bodo saltans</name>
    <name type="common">Flagellated protozoan</name>
    <dbReference type="NCBI Taxonomy" id="75058"/>
    <lineage>
        <taxon>Eukaryota</taxon>
        <taxon>Discoba</taxon>
        <taxon>Euglenozoa</taxon>
        <taxon>Kinetoplastea</taxon>
        <taxon>Metakinetoplastina</taxon>
        <taxon>Eubodonida</taxon>
        <taxon>Bodonidae</taxon>
        <taxon>Bodo</taxon>
    </lineage>
</organism>
<gene>
    <name evidence="9" type="ORF">BSAL_61885</name>
</gene>
<evidence type="ECO:0000256" key="4">
    <source>
        <dbReference type="ARBA" id="ARBA00022741"/>
    </source>
</evidence>
<evidence type="ECO:0000256" key="7">
    <source>
        <dbReference type="PROSITE-ProRule" id="PRU10132"/>
    </source>
</evidence>
<comment type="pathway">
    <text evidence="1">Protein modification; protein ubiquitination.</text>
</comment>
<dbReference type="InterPro" id="IPR035985">
    <property type="entry name" value="Ubiquitin-activating_enz"/>
</dbReference>
<dbReference type="PANTHER" id="PTHR10953:SF4">
    <property type="entry name" value="UBIQUITIN-ACTIVATING ENZYME E1 C-TERMINAL DOMAIN-CONTAINING PROTEIN"/>
    <property type="match status" value="1"/>
</dbReference>
<feature type="active site" description="Glycyl thioester intermediate" evidence="7">
    <location>
        <position position="479"/>
    </location>
</feature>
<dbReference type="GO" id="GO:0005524">
    <property type="term" value="F:ATP binding"/>
    <property type="evidence" value="ECO:0007669"/>
    <property type="project" value="UniProtKB-KW"/>
</dbReference>
<dbReference type="GO" id="GO:0006974">
    <property type="term" value="P:DNA damage response"/>
    <property type="evidence" value="ECO:0007669"/>
    <property type="project" value="TreeGrafter"/>
</dbReference>
<feature type="domain" description="Ubiquitin-activating enzyme E1 C-terminal" evidence="8">
    <location>
        <begin position="762"/>
        <end position="886"/>
    </location>
</feature>
<dbReference type="InterPro" id="IPR045886">
    <property type="entry name" value="ThiF/MoeB/HesA"/>
</dbReference>
<dbReference type="InterPro" id="IPR042063">
    <property type="entry name" value="Ubi_acti_E1_SCCH"/>
</dbReference>
<dbReference type="InterPro" id="IPR033127">
    <property type="entry name" value="UBQ-activ_enz_E1_Cys_AS"/>
</dbReference>
<proteinExistence type="inferred from homology"/>
<dbReference type="Pfam" id="PF10585">
    <property type="entry name" value="UBA_E1_SCCH"/>
    <property type="match status" value="1"/>
</dbReference>
<evidence type="ECO:0000259" key="8">
    <source>
        <dbReference type="SMART" id="SM00985"/>
    </source>
</evidence>
<dbReference type="GO" id="GO:0004839">
    <property type="term" value="F:ubiquitin activating enzyme activity"/>
    <property type="evidence" value="ECO:0007669"/>
    <property type="project" value="TreeGrafter"/>
</dbReference>
<evidence type="ECO:0000313" key="9">
    <source>
        <dbReference type="EMBL" id="CUF37031.1"/>
    </source>
</evidence>
<keyword evidence="6" id="KW-0067">ATP-binding</keyword>
<dbReference type="InterPro" id="IPR000594">
    <property type="entry name" value="ThiF_NAD_FAD-bd"/>
</dbReference>
<name>A0A0S4IRG8_BODSA</name>